<feature type="transmembrane region" description="Helical" evidence="2">
    <location>
        <begin position="298"/>
        <end position="318"/>
    </location>
</feature>
<dbReference type="OrthoDB" id="7870459at2"/>
<evidence type="ECO:0000313" key="3">
    <source>
        <dbReference type="EMBL" id="CRK74532.1"/>
    </source>
</evidence>
<feature type="region of interest" description="Disordered" evidence="1">
    <location>
        <begin position="237"/>
        <end position="275"/>
    </location>
</feature>
<keyword evidence="2" id="KW-0812">Transmembrane</keyword>
<accession>A0A0U1NII2</accession>
<keyword evidence="2" id="KW-1133">Transmembrane helix</keyword>
<evidence type="ECO:0000256" key="1">
    <source>
        <dbReference type="SAM" id="MobiDB-lite"/>
    </source>
</evidence>
<evidence type="ECO:0000256" key="2">
    <source>
        <dbReference type="SAM" id="Phobius"/>
    </source>
</evidence>
<feature type="compositionally biased region" description="Polar residues" evidence="1">
    <location>
        <begin position="250"/>
        <end position="270"/>
    </location>
</feature>
<gene>
    <name evidence="3" type="ORF">NIG5292_00565</name>
</gene>
<organism evidence="3 4">
    <name type="scientific">Nereida ignava</name>
    <dbReference type="NCBI Taxonomy" id="282199"/>
    <lineage>
        <taxon>Bacteria</taxon>
        <taxon>Pseudomonadati</taxon>
        <taxon>Pseudomonadota</taxon>
        <taxon>Alphaproteobacteria</taxon>
        <taxon>Rhodobacterales</taxon>
        <taxon>Roseobacteraceae</taxon>
        <taxon>Nereida</taxon>
    </lineage>
</organism>
<sequence length="749" mass="79010">MFPNAAMSLSVDGITALLKADDGWRSIGQVPLDDPDLTGSLEALRLRAEDILGAPMRSKLIIPNDQIRFLEVAAVSEKISDGQTACAHALEGQTPYPVNELRYDWITTGTTTNIAAVAVETLTEAEAFATQYGLKPICFVGVPETGNFGTADLSREPYFGTAKAAANLLDAQQRIDRETGPAINIGPWEDAPQSEPVPALEPTEKPDEVTSNAPVTFSSRRTVSSDQLGAAPALGAATKAAPGGATPPLSQTETPVPQRASLATSTQPLAETTDLPEAEALTVFGARQTADTPRKPHFLGLILTGVLLAALFAAALIWGNSENPAVSWLFGDRQSATEIAAPADSIPAPDEQGPQRDENGLLPGPFSAFPTADEIDDAASEDFEGIATLPVEPLDPDRLSLRRVLPAPIETMTVNNAQALFERSGIWQRGVEPAALLPAPDLEATYFASLDPLINFSDAVALPSERLLRQDAAVPRIGSPAAAGQTFDFDENGLVKPTANGAATPDGITVFAGKPPVVPPVREVVVPEPSPEVAETENPLAAFRPRLRPNSLSDANERETLGGYSRAELAALRPKLRPADLAPTPVVAARPNNPSLVPLDQAQVDTAVEAALATAAAQIPQGTAQAVRVSPKPNLRPRDLETTQTAALVPQTPQAAATAPVTQRPNGAVNSTVARNATLRNAIRFNRINLIGVSGKPNARNALVRLKNGRYRKVTVGDRLDGGRVTAIGRSDLRYSKSGRQVKLEIPSG</sequence>
<keyword evidence="4" id="KW-1185">Reference proteome</keyword>
<feature type="region of interest" description="Disordered" evidence="1">
    <location>
        <begin position="181"/>
        <end position="224"/>
    </location>
</feature>
<dbReference type="EMBL" id="CVQV01000003">
    <property type="protein sequence ID" value="CRK74532.1"/>
    <property type="molecule type" value="Genomic_DNA"/>
</dbReference>
<protein>
    <recommendedName>
        <fullName evidence="5">Type IV pilus biogenesis</fullName>
    </recommendedName>
</protein>
<evidence type="ECO:0008006" key="5">
    <source>
        <dbReference type="Google" id="ProtNLM"/>
    </source>
</evidence>
<name>A0A0U1NII2_9RHOB</name>
<dbReference type="STRING" id="282199.GCA_001049735_00565"/>
<feature type="compositionally biased region" description="Polar residues" evidence="1">
    <location>
        <begin position="209"/>
        <end position="224"/>
    </location>
</feature>
<dbReference type="AlphaFoldDB" id="A0A0U1NII2"/>
<proteinExistence type="predicted"/>
<feature type="compositionally biased region" description="Low complexity" evidence="1">
    <location>
        <begin position="237"/>
        <end position="249"/>
    </location>
</feature>
<reference evidence="3 4" key="1">
    <citation type="submission" date="2015-04" db="EMBL/GenBank/DDBJ databases">
        <authorList>
            <person name="Syromyatnikov M.Y."/>
            <person name="Popov V.N."/>
        </authorList>
    </citation>
    <scope>NUCLEOTIDE SEQUENCE [LARGE SCALE GENOMIC DNA]</scope>
    <source>
        <strain evidence="3 4">CECT 5292</strain>
    </source>
</reference>
<keyword evidence="2" id="KW-0472">Membrane</keyword>
<dbReference type="RefSeq" id="WP_048597832.1">
    <property type="nucleotide sequence ID" value="NZ_CVPC01000003.1"/>
</dbReference>
<evidence type="ECO:0000313" key="4">
    <source>
        <dbReference type="Proteomes" id="UP000048949"/>
    </source>
</evidence>
<dbReference type="Proteomes" id="UP000048949">
    <property type="component" value="Unassembled WGS sequence"/>
</dbReference>